<dbReference type="InterPro" id="IPR011990">
    <property type="entry name" value="TPR-like_helical_dom_sf"/>
</dbReference>
<dbReference type="Pfam" id="PF13414">
    <property type="entry name" value="TPR_11"/>
    <property type="match status" value="1"/>
</dbReference>
<keyword evidence="1" id="KW-0677">Repeat</keyword>
<dbReference type="PRINTS" id="PR00625">
    <property type="entry name" value="JDOMAIN"/>
</dbReference>
<evidence type="ECO:0000259" key="5">
    <source>
        <dbReference type="PROSITE" id="PS50076"/>
    </source>
</evidence>
<dbReference type="CDD" id="cd06257">
    <property type="entry name" value="DnaJ"/>
    <property type="match status" value="1"/>
</dbReference>
<dbReference type="Gene3D" id="1.25.40.10">
    <property type="entry name" value="Tetratricopeptide repeat domain"/>
    <property type="match status" value="1"/>
</dbReference>
<evidence type="ECO:0000313" key="7">
    <source>
        <dbReference type="Proteomes" id="UP000282184"/>
    </source>
</evidence>
<dbReference type="PANTHER" id="PTHR45188:SF2">
    <property type="entry name" value="DNAJ HOMOLOG SUBFAMILY C MEMBER 7"/>
    <property type="match status" value="1"/>
</dbReference>
<evidence type="ECO:0000256" key="4">
    <source>
        <dbReference type="SAM" id="Phobius"/>
    </source>
</evidence>
<dbReference type="SUPFAM" id="SSF48452">
    <property type="entry name" value="TPR-like"/>
    <property type="match status" value="1"/>
</dbReference>
<dbReference type="SMART" id="SM00271">
    <property type="entry name" value="DnaJ"/>
    <property type="match status" value="1"/>
</dbReference>
<feature type="repeat" description="TPR" evidence="3">
    <location>
        <begin position="293"/>
        <end position="326"/>
    </location>
</feature>
<dbReference type="InterPro" id="IPR036869">
    <property type="entry name" value="J_dom_sf"/>
</dbReference>
<dbReference type="SUPFAM" id="SSF46565">
    <property type="entry name" value="Chaperone J-domain"/>
    <property type="match status" value="1"/>
</dbReference>
<dbReference type="EMBL" id="RXOF01000012">
    <property type="protein sequence ID" value="RTQ47481.1"/>
    <property type="molecule type" value="Genomic_DNA"/>
</dbReference>
<reference evidence="6 7" key="1">
    <citation type="submission" date="2018-12" db="EMBL/GenBank/DDBJ databases">
        <title>Hymenobacter gummosus sp. nov., isolated from a spring.</title>
        <authorList>
            <person name="Nie L."/>
        </authorList>
    </citation>
    <scope>NUCLEOTIDE SEQUENCE [LARGE SCALE GENOMIC DNA]</scope>
    <source>
        <strain evidence="6 7">KCTC 52166</strain>
    </source>
</reference>
<proteinExistence type="predicted"/>
<dbReference type="Pfam" id="PF00226">
    <property type="entry name" value="DnaJ"/>
    <property type="match status" value="1"/>
</dbReference>
<evidence type="ECO:0000256" key="3">
    <source>
        <dbReference type="PROSITE-ProRule" id="PRU00339"/>
    </source>
</evidence>
<dbReference type="InterPro" id="IPR001623">
    <property type="entry name" value="DnaJ_domain"/>
</dbReference>
<sequence>MRGVGSSVAMQRREIEFGRRRKVGAAGGRPNPVCGTRVQQAEGFYGKGWTASELRRTFTITPSANVSQTHYQVLGVAPTAPLADIKRAYKQLALRYHPDRNNGSQVHEDQFKAIATAYAVLADAGRRAHYDYQLQQARLRAEEARRAQQYRPQNQHVYGVPMPAAEPLRTRPPASSAERHYVRHERNARFTRRDWLLVIGLVLGLLLFGLGVKLLVDRMAVADNYRDGLRAYGRREWSAAHSFFNETLDLRPRHLGALRRRGEIEQLINHNYAAAQLDYAAALRGTRGRAARAQLLYRIGQCQVGQKQHRAALDHFSRALTLDSTLSSAWLARGEVRLFEQRLFLLAAADLSTGLRLRAQTQSPSVKWLTYRGLAYFKAGDYPAALADYQQVLLLRPRSGQVYFLLGRVAQQQGRRGEACELFRRGESLGYLPAEYARRRSCGGEGRPR</sequence>
<dbReference type="PROSITE" id="PS00636">
    <property type="entry name" value="DNAJ_1"/>
    <property type="match status" value="1"/>
</dbReference>
<dbReference type="SMART" id="SM00028">
    <property type="entry name" value="TPR"/>
    <property type="match status" value="3"/>
</dbReference>
<dbReference type="PANTHER" id="PTHR45188">
    <property type="entry name" value="DNAJ PROTEIN P58IPK HOMOLOG"/>
    <property type="match status" value="1"/>
</dbReference>
<dbReference type="PROSITE" id="PS50076">
    <property type="entry name" value="DNAJ_2"/>
    <property type="match status" value="1"/>
</dbReference>
<dbReference type="PROSITE" id="PS50005">
    <property type="entry name" value="TPR"/>
    <property type="match status" value="2"/>
</dbReference>
<keyword evidence="7" id="KW-1185">Reference proteome</keyword>
<accession>A0A3S0HL58</accession>
<feature type="transmembrane region" description="Helical" evidence="4">
    <location>
        <begin position="195"/>
        <end position="216"/>
    </location>
</feature>
<dbReference type="InterPro" id="IPR018253">
    <property type="entry name" value="DnaJ_domain_CS"/>
</dbReference>
<keyword evidence="4" id="KW-0472">Membrane</keyword>
<keyword evidence="4" id="KW-1133">Transmembrane helix</keyword>
<comment type="caution">
    <text evidence="6">The sequence shown here is derived from an EMBL/GenBank/DDBJ whole genome shotgun (WGS) entry which is preliminary data.</text>
</comment>
<dbReference type="Gene3D" id="1.10.287.110">
    <property type="entry name" value="DnaJ domain"/>
    <property type="match status" value="1"/>
</dbReference>
<evidence type="ECO:0000256" key="1">
    <source>
        <dbReference type="ARBA" id="ARBA00022737"/>
    </source>
</evidence>
<keyword evidence="2 3" id="KW-0802">TPR repeat</keyword>
<keyword evidence="4" id="KW-0812">Transmembrane</keyword>
<gene>
    <name evidence="6" type="ORF">EJV47_18835</name>
</gene>
<protein>
    <submittedName>
        <fullName evidence="6">Tetratricopeptide repeat protein</fullName>
    </submittedName>
</protein>
<evidence type="ECO:0000313" key="6">
    <source>
        <dbReference type="EMBL" id="RTQ47481.1"/>
    </source>
</evidence>
<dbReference type="Proteomes" id="UP000282184">
    <property type="component" value="Unassembled WGS sequence"/>
</dbReference>
<feature type="domain" description="J" evidence="5">
    <location>
        <begin position="69"/>
        <end position="134"/>
    </location>
</feature>
<evidence type="ECO:0000256" key="2">
    <source>
        <dbReference type="ARBA" id="ARBA00022803"/>
    </source>
</evidence>
<feature type="repeat" description="TPR" evidence="3">
    <location>
        <begin position="366"/>
        <end position="399"/>
    </location>
</feature>
<dbReference type="InterPro" id="IPR019734">
    <property type="entry name" value="TPR_rpt"/>
</dbReference>
<organism evidence="6 7">
    <name type="scientific">Hymenobacter gummosus</name>
    <dbReference type="NCBI Taxonomy" id="1776032"/>
    <lineage>
        <taxon>Bacteria</taxon>
        <taxon>Pseudomonadati</taxon>
        <taxon>Bacteroidota</taxon>
        <taxon>Cytophagia</taxon>
        <taxon>Cytophagales</taxon>
        <taxon>Hymenobacteraceae</taxon>
        <taxon>Hymenobacter</taxon>
    </lineage>
</organism>
<name>A0A3S0HL58_9BACT</name>
<dbReference type="AlphaFoldDB" id="A0A3S0HL58"/>